<evidence type="ECO:0000313" key="2">
    <source>
        <dbReference type="Proteomes" id="UP001596356"/>
    </source>
</evidence>
<protein>
    <recommendedName>
        <fullName evidence="3">NIF system FeS cluster assembly NifU N-terminal domain-containing protein</fullName>
    </recommendedName>
</protein>
<organism evidence="1 2">
    <name type="scientific">Branchiibius cervicis</name>
    <dbReference type="NCBI Taxonomy" id="908252"/>
    <lineage>
        <taxon>Bacteria</taxon>
        <taxon>Bacillati</taxon>
        <taxon>Actinomycetota</taxon>
        <taxon>Actinomycetes</taxon>
        <taxon>Micrococcales</taxon>
        <taxon>Dermacoccaceae</taxon>
        <taxon>Branchiibius</taxon>
    </lineage>
</organism>
<dbReference type="RefSeq" id="WP_377825594.1">
    <property type="nucleotide sequence ID" value="NZ_JBHSWJ010000002.1"/>
</dbReference>
<comment type="caution">
    <text evidence="1">The sequence shown here is derived from an EMBL/GenBank/DDBJ whole genome shotgun (WGS) entry which is preliminary data.</text>
</comment>
<sequence>MAHRLAQGELGSFEVGDGRVALTLHGREFGGCRAECVLKSRVLLLEDSEPFKELPLAVSVDLVAEVSLESASEPVAFVAQVADLGPGVGQLSAETGQAAVVQGLVASAAWWSCWARMADSMAHRMVGLL</sequence>
<keyword evidence="2" id="KW-1185">Reference proteome</keyword>
<reference evidence="2" key="1">
    <citation type="journal article" date="2019" name="Int. J. Syst. Evol. Microbiol.">
        <title>The Global Catalogue of Microorganisms (GCM) 10K type strain sequencing project: providing services to taxonomists for standard genome sequencing and annotation.</title>
        <authorList>
            <consortium name="The Broad Institute Genomics Platform"/>
            <consortium name="The Broad Institute Genome Sequencing Center for Infectious Disease"/>
            <person name="Wu L."/>
            <person name="Ma J."/>
        </authorList>
    </citation>
    <scope>NUCLEOTIDE SEQUENCE [LARGE SCALE GENOMIC DNA]</scope>
    <source>
        <strain evidence="2">NBRC 106593</strain>
    </source>
</reference>
<dbReference type="EMBL" id="JBHSWJ010000002">
    <property type="protein sequence ID" value="MFC6714332.1"/>
    <property type="molecule type" value="Genomic_DNA"/>
</dbReference>
<evidence type="ECO:0008006" key="3">
    <source>
        <dbReference type="Google" id="ProtNLM"/>
    </source>
</evidence>
<gene>
    <name evidence="1" type="ORF">ACFQBT_11110</name>
</gene>
<proteinExistence type="predicted"/>
<name>A0ABW2AT85_9MICO</name>
<dbReference type="Proteomes" id="UP001596356">
    <property type="component" value="Unassembled WGS sequence"/>
</dbReference>
<evidence type="ECO:0000313" key="1">
    <source>
        <dbReference type="EMBL" id="MFC6714332.1"/>
    </source>
</evidence>
<accession>A0ABW2AT85</accession>